<dbReference type="Pfam" id="PF01381">
    <property type="entry name" value="HTH_3"/>
    <property type="match status" value="1"/>
</dbReference>
<dbReference type="SMART" id="SM00530">
    <property type="entry name" value="HTH_XRE"/>
    <property type="match status" value="1"/>
</dbReference>
<evidence type="ECO:0000313" key="3">
    <source>
        <dbReference type="Proteomes" id="UP000784128"/>
    </source>
</evidence>
<dbReference type="CDD" id="cd00093">
    <property type="entry name" value="HTH_XRE"/>
    <property type="match status" value="1"/>
</dbReference>
<reference evidence="2 3" key="1">
    <citation type="submission" date="2021-05" db="EMBL/GenBank/DDBJ databases">
        <title>The draft genome of Geobacter chapellei DSM 13688.</title>
        <authorList>
            <person name="Xu Z."/>
            <person name="Masuda Y."/>
            <person name="Itoh H."/>
            <person name="Senoo K."/>
        </authorList>
    </citation>
    <scope>NUCLEOTIDE SEQUENCE [LARGE SCALE GENOMIC DNA]</scope>
    <source>
        <strain evidence="2 3">DSM 13688</strain>
    </source>
</reference>
<dbReference type="PROSITE" id="PS50943">
    <property type="entry name" value="HTH_CROC1"/>
    <property type="match status" value="1"/>
</dbReference>
<keyword evidence="3" id="KW-1185">Reference proteome</keyword>
<dbReference type="RefSeq" id="WP_214296153.1">
    <property type="nucleotide sequence ID" value="NZ_JAHDYS010000001.1"/>
</dbReference>
<dbReference type="SUPFAM" id="SSF47413">
    <property type="entry name" value="lambda repressor-like DNA-binding domains"/>
    <property type="match status" value="1"/>
</dbReference>
<dbReference type="EMBL" id="JAHDYS010000001">
    <property type="protein sequence ID" value="MBT1070452.1"/>
    <property type="molecule type" value="Genomic_DNA"/>
</dbReference>
<feature type="domain" description="HTH cro/C1-type" evidence="1">
    <location>
        <begin position="7"/>
        <end position="60"/>
    </location>
</feature>
<sequence length="66" mass="7594">MKSQNKVKSIRESRLISKSELARKSGVSPLTIDRIERGEKCRLETMRKIILALGYSLDEKEKVFQA</sequence>
<name>A0ABS5U469_9BACT</name>
<evidence type="ECO:0000259" key="1">
    <source>
        <dbReference type="PROSITE" id="PS50943"/>
    </source>
</evidence>
<dbReference type="InterPro" id="IPR010982">
    <property type="entry name" value="Lambda_DNA-bd_dom_sf"/>
</dbReference>
<dbReference type="Proteomes" id="UP000784128">
    <property type="component" value="Unassembled WGS sequence"/>
</dbReference>
<organism evidence="2 3">
    <name type="scientific">Pelotalea chapellei</name>
    <dbReference type="NCBI Taxonomy" id="44671"/>
    <lineage>
        <taxon>Bacteria</taxon>
        <taxon>Pseudomonadati</taxon>
        <taxon>Thermodesulfobacteriota</taxon>
        <taxon>Desulfuromonadia</taxon>
        <taxon>Geobacterales</taxon>
        <taxon>Geobacteraceae</taxon>
        <taxon>Pelotalea</taxon>
    </lineage>
</organism>
<gene>
    <name evidence="2" type="ORF">KJB30_01510</name>
</gene>
<comment type="caution">
    <text evidence="2">The sequence shown here is derived from an EMBL/GenBank/DDBJ whole genome shotgun (WGS) entry which is preliminary data.</text>
</comment>
<protein>
    <submittedName>
        <fullName evidence="2">Helix-turn-helix transcriptional regulator</fullName>
    </submittedName>
</protein>
<evidence type="ECO:0000313" key="2">
    <source>
        <dbReference type="EMBL" id="MBT1070452.1"/>
    </source>
</evidence>
<dbReference type="InterPro" id="IPR001387">
    <property type="entry name" value="Cro/C1-type_HTH"/>
</dbReference>
<dbReference type="Gene3D" id="1.10.260.40">
    <property type="entry name" value="lambda repressor-like DNA-binding domains"/>
    <property type="match status" value="1"/>
</dbReference>
<proteinExistence type="predicted"/>
<accession>A0ABS5U469</accession>